<reference evidence="2" key="1">
    <citation type="submission" date="2016-11" db="EMBL/GenBank/DDBJ databases">
        <authorList>
            <person name="Varghese N."/>
            <person name="Submissions S."/>
        </authorList>
    </citation>
    <scope>NUCLEOTIDE SEQUENCE [LARGE SCALE GENOMIC DNA]</scope>
    <source>
        <strain evidence="2">DSM 15285</strain>
    </source>
</reference>
<evidence type="ECO:0000313" key="1">
    <source>
        <dbReference type="EMBL" id="SHH35232.1"/>
    </source>
</evidence>
<dbReference type="STRING" id="1123350.SAMN02744040_01682"/>
<keyword evidence="2" id="KW-1185">Reference proteome</keyword>
<dbReference type="Proteomes" id="UP000242520">
    <property type="component" value="Unassembled WGS sequence"/>
</dbReference>
<name>A0A1M5S9C2_9FIRM</name>
<sequence>MNRYTKIISPTGAYFTKDFEKKKKNLIKVREVKEDTVRKFFLNGDCEVLIYFEETGKEILIDFFSPEEEIKKYLGPKFISR</sequence>
<accession>A0A1M5S9C2</accession>
<dbReference type="EMBL" id="FQXH01000018">
    <property type="protein sequence ID" value="SHH35232.1"/>
    <property type="molecule type" value="Genomic_DNA"/>
</dbReference>
<gene>
    <name evidence="1" type="ORF">SAMN02744040_01682</name>
</gene>
<organism evidence="1 2">
    <name type="scientific">Tepidibacter thalassicus DSM 15285</name>
    <dbReference type="NCBI Taxonomy" id="1123350"/>
    <lineage>
        <taxon>Bacteria</taxon>
        <taxon>Bacillati</taxon>
        <taxon>Bacillota</taxon>
        <taxon>Clostridia</taxon>
        <taxon>Peptostreptococcales</taxon>
        <taxon>Peptostreptococcaceae</taxon>
        <taxon>Tepidibacter</taxon>
    </lineage>
</organism>
<dbReference type="OrthoDB" id="1754982at2"/>
<evidence type="ECO:0000313" key="2">
    <source>
        <dbReference type="Proteomes" id="UP000242520"/>
    </source>
</evidence>
<dbReference type="AlphaFoldDB" id="A0A1M5S9C2"/>
<dbReference type="RefSeq" id="WP_072725504.1">
    <property type="nucleotide sequence ID" value="NZ_FQXH01000018.1"/>
</dbReference>
<protein>
    <submittedName>
        <fullName evidence="1">Uncharacterized protein</fullName>
    </submittedName>
</protein>
<proteinExistence type="predicted"/>